<sequence>MGHGYPEWEPARIGARVAVKTGSRAASGAFRPMIVRATFLRASGCMLRRAGTRPRASCAEPACGRIRLSLLLAALV</sequence>
<name>A0AAD0J435_9BURK</name>
<dbReference type="AlphaFoldDB" id="A0AAD0J435"/>
<proteinExistence type="predicted"/>
<protein>
    <submittedName>
        <fullName evidence="1">Uncharacterized protein</fullName>
    </submittedName>
</protein>
<evidence type="ECO:0000313" key="1">
    <source>
        <dbReference type="EMBL" id="AWG31026.1"/>
    </source>
</evidence>
<dbReference type="EMBL" id="CP021069">
    <property type="protein sequence ID" value="AWG31026.1"/>
    <property type="molecule type" value="Genomic_DNA"/>
</dbReference>
<gene>
    <name evidence="1" type="ORF">B9Z07_19395</name>
</gene>
<evidence type="ECO:0000313" key="2">
    <source>
        <dbReference type="Proteomes" id="UP000244809"/>
    </source>
</evidence>
<accession>A0AAD0J435</accession>
<reference evidence="1 2" key="1">
    <citation type="submission" date="2017-04" db="EMBL/GenBank/DDBJ databases">
        <title>Complete genome sequence of Burkholderia cenocepacia PC184 Midwest clone.</title>
        <authorList>
            <person name="Mulks M.H."/>
            <person name="Cooper V.S."/>
        </authorList>
    </citation>
    <scope>NUCLEOTIDE SEQUENCE [LARGE SCALE GENOMIC DNA]</scope>
    <source>
        <strain evidence="1 2">PC184 Mulks</strain>
    </source>
</reference>
<dbReference type="Proteomes" id="UP000244809">
    <property type="component" value="Chromosome 3"/>
</dbReference>
<organism evidence="1 2">
    <name type="scientific">Burkholderia cenocepacia</name>
    <dbReference type="NCBI Taxonomy" id="95486"/>
    <lineage>
        <taxon>Bacteria</taxon>
        <taxon>Pseudomonadati</taxon>
        <taxon>Pseudomonadota</taxon>
        <taxon>Betaproteobacteria</taxon>
        <taxon>Burkholderiales</taxon>
        <taxon>Burkholderiaceae</taxon>
        <taxon>Burkholderia</taxon>
        <taxon>Burkholderia cepacia complex</taxon>
    </lineage>
</organism>